<evidence type="ECO:0000313" key="2">
    <source>
        <dbReference type="EMBL" id="MFD2790449.1"/>
    </source>
</evidence>
<dbReference type="EMBL" id="JBHUOK010000030">
    <property type="protein sequence ID" value="MFD2790449.1"/>
    <property type="molecule type" value="Genomic_DNA"/>
</dbReference>
<organism evidence="2 3">
    <name type="scientific">Arenibacter antarcticus</name>
    <dbReference type="NCBI Taxonomy" id="2040469"/>
    <lineage>
        <taxon>Bacteria</taxon>
        <taxon>Pseudomonadati</taxon>
        <taxon>Bacteroidota</taxon>
        <taxon>Flavobacteriia</taxon>
        <taxon>Flavobacteriales</taxon>
        <taxon>Flavobacteriaceae</taxon>
        <taxon>Arenibacter</taxon>
    </lineage>
</organism>
<name>A0ABW5VFI5_9FLAO</name>
<evidence type="ECO:0000313" key="3">
    <source>
        <dbReference type="Proteomes" id="UP001597532"/>
    </source>
</evidence>
<dbReference type="RefSeq" id="WP_353057431.1">
    <property type="nucleotide sequence ID" value="NZ_CP166679.1"/>
</dbReference>
<comment type="caution">
    <text evidence="2">The sequence shown here is derived from an EMBL/GenBank/DDBJ whole genome shotgun (WGS) entry which is preliminary data.</text>
</comment>
<protein>
    <recommendedName>
        <fullName evidence="1">Arm DNA-binding domain-containing protein</fullName>
    </recommendedName>
</protein>
<proteinExistence type="predicted"/>
<evidence type="ECO:0000259" key="1">
    <source>
        <dbReference type="Pfam" id="PF17293"/>
    </source>
</evidence>
<keyword evidence="3" id="KW-1185">Reference proteome</keyword>
<gene>
    <name evidence="2" type="ORF">ACFS1K_11800</name>
</gene>
<feature type="domain" description="Arm DNA-binding" evidence="1">
    <location>
        <begin position="3"/>
        <end position="76"/>
    </location>
</feature>
<dbReference type="Pfam" id="PF17293">
    <property type="entry name" value="Arm-DNA-bind_5"/>
    <property type="match status" value="1"/>
</dbReference>
<sequence>MKVHLRKKKLKSGLTSLYIEHYKGHTTTPQGKSKILRDFEYLELYLTTDPKTDSEIKKNKETLELAEQILTIRKAEVYQGKYNLKNDTKGKVGLLDFYVQKK</sequence>
<dbReference type="Proteomes" id="UP001597532">
    <property type="component" value="Unassembled WGS sequence"/>
</dbReference>
<accession>A0ABW5VFI5</accession>
<reference evidence="3" key="1">
    <citation type="journal article" date="2019" name="Int. J. Syst. Evol. Microbiol.">
        <title>The Global Catalogue of Microorganisms (GCM) 10K type strain sequencing project: providing services to taxonomists for standard genome sequencing and annotation.</title>
        <authorList>
            <consortium name="The Broad Institute Genomics Platform"/>
            <consortium name="The Broad Institute Genome Sequencing Center for Infectious Disease"/>
            <person name="Wu L."/>
            <person name="Ma J."/>
        </authorList>
    </citation>
    <scope>NUCLEOTIDE SEQUENCE [LARGE SCALE GENOMIC DNA]</scope>
    <source>
        <strain evidence="3">KCTC 52924</strain>
    </source>
</reference>
<dbReference type="InterPro" id="IPR035386">
    <property type="entry name" value="Arm-DNA-bind_5"/>
</dbReference>